<dbReference type="Gene3D" id="3.30.530.20">
    <property type="match status" value="1"/>
</dbReference>
<proteinExistence type="predicted"/>
<dbReference type="AlphaFoldDB" id="A0A2T2P2D6"/>
<keyword evidence="2" id="KW-1185">Reference proteome</keyword>
<organism evidence="1 2">
    <name type="scientific">Corynespora cassiicola Philippines</name>
    <dbReference type="NCBI Taxonomy" id="1448308"/>
    <lineage>
        <taxon>Eukaryota</taxon>
        <taxon>Fungi</taxon>
        <taxon>Dikarya</taxon>
        <taxon>Ascomycota</taxon>
        <taxon>Pezizomycotina</taxon>
        <taxon>Dothideomycetes</taxon>
        <taxon>Pleosporomycetidae</taxon>
        <taxon>Pleosporales</taxon>
        <taxon>Corynesporascaceae</taxon>
        <taxon>Corynespora</taxon>
    </lineage>
</organism>
<sequence>MQRTCNSFTLNTSNFINNMPVISVKAEPAIIKASGKDVWERLTDISTWSSWNSFVPEAEILDAQDAQPSSGPRTLALGNRIRFQVNMNGNIQKSDQKVIVYEVPAAGDEKKAWKICWAYQDLPDFLLRSCRWNEIEQTGENECIYRTGEEMYGPVAYVVKALHGKAVDQGIKNWAEGLQRSFISASP</sequence>
<reference evidence="1 2" key="1">
    <citation type="journal article" date="2018" name="Front. Microbiol.">
        <title>Genome-Wide Analysis of Corynespora cassiicola Leaf Fall Disease Putative Effectors.</title>
        <authorList>
            <person name="Lopez D."/>
            <person name="Ribeiro S."/>
            <person name="Label P."/>
            <person name="Fumanal B."/>
            <person name="Venisse J.S."/>
            <person name="Kohler A."/>
            <person name="de Oliveira R.R."/>
            <person name="Labutti K."/>
            <person name="Lipzen A."/>
            <person name="Lail K."/>
            <person name="Bauer D."/>
            <person name="Ohm R.A."/>
            <person name="Barry K.W."/>
            <person name="Spatafora J."/>
            <person name="Grigoriev I.V."/>
            <person name="Martin F.M."/>
            <person name="Pujade-Renaud V."/>
        </authorList>
    </citation>
    <scope>NUCLEOTIDE SEQUENCE [LARGE SCALE GENOMIC DNA]</scope>
    <source>
        <strain evidence="1 2">Philippines</strain>
    </source>
</reference>
<evidence type="ECO:0008006" key="3">
    <source>
        <dbReference type="Google" id="ProtNLM"/>
    </source>
</evidence>
<dbReference type="Pfam" id="PF10604">
    <property type="entry name" value="Polyketide_cyc2"/>
    <property type="match status" value="1"/>
</dbReference>
<dbReference type="EMBL" id="KZ678130">
    <property type="protein sequence ID" value="PSN71835.1"/>
    <property type="molecule type" value="Genomic_DNA"/>
</dbReference>
<evidence type="ECO:0000313" key="2">
    <source>
        <dbReference type="Proteomes" id="UP000240883"/>
    </source>
</evidence>
<evidence type="ECO:0000313" key="1">
    <source>
        <dbReference type="EMBL" id="PSN71835.1"/>
    </source>
</evidence>
<dbReference type="InterPro" id="IPR019587">
    <property type="entry name" value="Polyketide_cyclase/dehydratase"/>
</dbReference>
<accession>A0A2T2P2D6</accession>
<dbReference type="OrthoDB" id="509124at2759"/>
<dbReference type="CDD" id="cd07822">
    <property type="entry name" value="SRPBCC_4"/>
    <property type="match status" value="1"/>
</dbReference>
<gene>
    <name evidence="1" type="ORF">BS50DRAFT_236543</name>
</gene>
<dbReference type="InterPro" id="IPR023393">
    <property type="entry name" value="START-like_dom_sf"/>
</dbReference>
<dbReference type="Proteomes" id="UP000240883">
    <property type="component" value="Unassembled WGS sequence"/>
</dbReference>
<dbReference type="SUPFAM" id="SSF55961">
    <property type="entry name" value="Bet v1-like"/>
    <property type="match status" value="1"/>
</dbReference>
<protein>
    <recommendedName>
        <fullName evidence="3">Bet v1-like protein</fullName>
    </recommendedName>
</protein>
<name>A0A2T2P2D6_CORCC</name>